<evidence type="ECO:0000256" key="2">
    <source>
        <dbReference type="ARBA" id="ARBA00022857"/>
    </source>
</evidence>
<accession>A0AAD3YBJ0</accession>
<evidence type="ECO:0000256" key="4">
    <source>
        <dbReference type="RuleBase" id="RU000363"/>
    </source>
</evidence>
<keyword evidence="5" id="KW-0812">Transmembrane</keyword>
<dbReference type="PRINTS" id="PR00081">
    <property type="entry name" value="GDHRDH"/>
</dbReference>
<gene>
    <name evidence="6" type="ORF">CspeluHIS016_0212090</name>
</gene>
<dbReference type="Pfam" id="PF00106">
    <property type="entry name" value="adh_short"/>
    <property type="match status" value="1"/>
</dbReference>
<dbReference type="PANTHER" id="PTHR24322">
    <property type="entry name" value="PKSB"/>
    <property type="match status" value="1"/>
</dbReference>
<dbReference type="GO" id="GO:0016616">
    <property type="term" value="F:oxidoreductase activity, acting on the CH-OH group of donors, NAD or NADP as acceptor"/>
    <property type="evidence" value="ECO:0007669"/>
    <property type="project" value="TreeGrafter"/>
</dbReference>
<dbReference type="InterPro" id="IPR020904">
    <property type="entry name" value="Sc_DH/Rdtase_CS"/>
</dbReference>
<comment type="similarity">
    <text evidence="1 4">Belongs to the short-chain dehydrogenases/reductases (SDR) family.</text>
</comment>
<dbReference type="PROSITE" id="PS00061">
    <property type="entry name" value="ADH_SHORT"/>
    <property type="match status" value="1"/>
</dbReference>
<evidence type="ECO:0000313" key="6">
    <source>
        <dbReference type="EMBL" id="GMK56153.1"/>
    </source>
</evidence>
<keyword evidence="5" id="KW-1133">Transmembrane helix</keyword>
<organism evidence="6 7">
    <name type="scientific">Cutaneotrichosporon spelunceum</name>
    <dbReference type="NCBI Taxonomy" id="1672016"/>
    <lineage>
        <taxon>Eukaryota</taxon>
        <taxon>Fungi</taxon>
        <taxon>Dikarya</taxon>
        <taxon>Basidiomycota</taxon>
        <taxon>Agaricomycotina</taxon>
        <taxon>Tremellomycetes</taxon>
        <taxon>Trichosporonales</taxon>
        <taxon>Trichosporonaceae</taxon>
        <taxon>Cutaneotrichosporon</taxon>
    </lineage>
</organism>
<dbReference type="Proteomes" id="UP001222932">
    <property type="component" value="Unassembled WGS sequence"/>
</dbReference>
<feature type="transmembrane region" description="Helical" evidence="5">
    <location>
        <begin position="15"/>
        <end position="37"/>
    </location>
</feature>
<reference evidence="6" key="1">
    <citation type="journal article" date="2023" name="BMC Genomics">
        <title>Chromosome-level genome assemblies of Cutaneotrichosporon spp. (Trichosporonales, Basidiomycota) reveal imbalanced evolution between nucleotide sequences and chromosome synteny.</title>
        <authorList>
            <person name="Kobayashi Y."/>
            <person name="Kayamori A."/>
            <person name="Aoki K."/>
            <person name="Shiwa Y."/>
            <person name="Matsutani M."/>
            <person name="Fujita N."/>
            <person name="Sugita T."/>
            <person name="Iwasaki W."/>
            <person name="Tanaka N."/>
            <person name="Takashima M."/>
        </authorList>
    </citation>
    <scope>NUCLEOTIDE SEQUENCE</scope>
    <source>
        <strain evidence="6">HIS016</strain>
    </source>
</reference>
<keyword evidence="7" id="KW-1185">Reference proteome</keyword>
<protein>
    <recommendedName>
        <fullName evidence="8">NAD(P)-binding protein</fullName>
    </recommendedName>
</protein>
<reference evidence="6" key="2">
    <citation type="submission" date="2023-06" db="EMBL/GenBank/DDBJ databases">
        <authorList>
            <person name="Kobayashi Y."/>
            <person name="Kayamori A."/>
            <person name="Aoki K."/>
            <person name="Shiwa Y."/>
            <person name="Fujita N."/>
            <person name="Sugita T."/>
            <person name="Iwasaki W."/>
            <person name="Tanaka N."/>
            <person name="Takashima M."/>
        </authorList>
    </citation>
    <scope>NUCLEOTIDE SEQUENCE</scope>
    <source>
        <strain evidence="6">HIS016</strain>
    </source>
</reference>
<sequence length="346" mass="36869">MSPLYKISDSPITEAVSFLNNVVIFNPVVTGLVLVLLASGPDDATVKAALTVFSALGLACYLNSKLSELAANSYRLTAAPGWDWPREVAVVTGGSSGIGLAIVERFVRRGIKVAVLDVQDFPKSAQNRNVRFYKCDVTSPESVAQAADGVCRDLGDPSILINNAGITKPMFILEMPEDFLEKILRVNTMSHWTLVKQFLPAMVKKNKGHIVTVASVASFVALSGGADYSCTKASALAFHEALAAELKAIYKAPNVLATVIDPNFVATREHVRGGELQRMQTRAREQGPLKLSVHVESAWAAQCCTSGGGSKEKAASRLTCSEAVGTIKGKGSQLLASDFDSLLKIA</sequence>
<name>A0AAD3YBJ0_9TREE</name>
<dbReference type="EMBL" id="BTCM01000002">
    <property type="protein sequence ID" value="GMK56153.1"/>
    <property type="molecule type" value="Genomic_DNA"/>
</dbReference>
<dbReference type="PANTHER" id="PTHR24322:SF736">
    <property type="entry name" value="RETINOL DEHYDROGENASE 10"/>
    <property type="match status" value="1"/>
</dbReference>
<evidence type="ECO:0008006" key="8">
    <source>
        <dbReference type="Google" id="ProtNLM"/>
    </source>
</evidence>
<proteinExistence type="inferred from homology"/>
<keyword evidence="5" id="KW-0472">Membrane</keyword>
<dbReference type="AlphaFoldDB" id="A0AAD3YBJ0"/>
<evidence type="ECO:0000256" key="5">
    <source>
        <dbReference type="SAM" id="Phobius"/>
    </source>
</evidence>
<dbReference type="Gene3D" id="3.40.50.720">
    <property type="entry name" value="NAD(P)-binding Rossmann-like Domain"/>
    <property type="match status" value="1"/>
</dbReference>
<dbReference type="PRINTS" id="PR00080">
    <property type="entry name" value="SDRFAMILY"/>
</dbReference>
<dbReference type="InterPro" id="IPR036291">
    <property type="entry name" value="NAD(P)-bd_dom_sf"/>
</dbReference>
<dbReference type="SUPFAM" id="SSF51735">
    <property type="entry name" value="NAD(P)-binding Rossmann-fold domains"/>
    <property type="match status" value="1"/>
</dbReference>
<dbReference type="InterPro" id="IPR002347">
    <property type="entry name" value="SDR_fam"/>
</dbReference>
<evidence type="ECO:0000313" key="7">
    <source>
        <dbReference type="Proteomes" id="UP001222932"/>
    </source>
</evidence>
<evidence type="ECO:0000256" key="3">
    <source>
        <dbReference type="ARBA" id="ARBA00023002"/>
    </source>
</evidence>
<comment type="caution">
    <text evidence="6">The sequence shown here is derived from an EMBL/GenBank/DDBJ whole genome shotgun (WGS) entry which is preliminary data.</text>
</comment>
<evidence type="ECO:0000256" key="1">
    <source>
        <dbReference type="ARBA" id="ARBA00006484"/>
    </source>
</evidence>
<keyword evidence="2" id="KW-0521">NADP</keyword>
<keyword evidence="3" id="KW-0560">Oxidoreductase</keyword>